<feature type="transmembrane region" description="Helical" evidence="7">
    <location>
        <begin position="156"/>
        <end position="176"/>
    </location>
</feature>
<dbReference type="GO" id="GO:0005886">
    <property type="term" value="C:plasma membrane"/>
    <property type="evidence" value="ECO:0007669"/>
    <property type="project" value="TreeGrafter"/>
</dbReference>
<evidence type="ECO:0000313" key="8">
    <source>
        <dbReference type="Proteomes" id="UP000504604"/>
    </source>
</evidence>
<dbReference type="RefSeq" id="XP_011094661.1">
    <property type="nucleotide sequence ID" value="XM_011096359.2"/>
</dbReference>
<feature type="transmembrane region" description="Helical" evidence="7">
    <location>
        <begin position="327"/>
        <end position="348"/>
    </location>
</feature>
<feature type="transmembrane region" description="Helical" evidence="7">
    <location>
        <begin position="354"/>
        <end position="376"/>
    </location>
</feature>
<dbReference type="PANTHER" id="PTHR11706:SF75">
    <property type="entry name" value="ETHYLENE-INSENSITIVE PROTEIN 2"/>
    <property type="match status" value="1"/>
</dbReference>
<evidence type="ECO:0000256" key="3">
    <source>
        <dbReference type="ARBA" id="ARBA00022692"/>
    </source>
</evidence>
<keyword evidence="3 7" id="KW-0812">Transmembrane</keyword>
<proteinExistence type="inferred from homology"/>
<evidence type="ECO:0000256" key="5">
    <source>
        <dbReference type="ARBA" id="ARBA00023136"/>
    </source>
</evidence>
<dbReference type="Proteomes" id="UP000504604">
    <property type="component" value="Linkage group LG11"/>
</dbReference>
<dbReference type="InterPro" id="IPR017187">
    <property type="entry name" value="EIN2"/>
</dbReference>
<evidence type="ECO:0000313" key="10">
    <source>
        <dbReference type="RefSeq" id="XP_011094660.1"/>
    </source>
</evidence>
<evidence type="ECO:0000256" key="6">
    <source>
        <dbReference type="SAM" id="MobiDB-lite"/>
    </source>
</evidence>
<reference evidence="9 10" key="1">
    <citation type="submission" date="2025-04" db="UniProtKB">
        <authorList>
            <consortium name="RefSeq"/>
        </authorList>
    </citation>
    <scope>IDENTIFICATION</scope>
</reference>
<evidence type="ECO:0000313" key="14">
    <source>
        <dbReference type="RefSeq" id="XP_020553490.1"/>
    </source>
</evidence>
<dbReference type="Pfam" id="PF01566">
    <property type="entry name" value="Nramp"/>
    <property type="match status" value="1"/>
</dbReference>
<accession>A0A6I9UA48</accession>
<feature type="transmembrane region" description="Helical" evidence="7">
    <location>
        <begin position="52"/>
        <end position="71"/>
    </location>
</feature>
<feature type="transmembrane region" description="Helical" evidence="7">
    <location>
        <begin position="396"/>
        <end position="417"/>
    </location>
</feature>
<dbReference type="GO" id="GO:0034755">
    <property type="term" value="P:iron ion transmembrane transport"/>
    <property type="evidence" value="ECO:0007669"/>
    <property type="project" value="TreeGrafter"/>
</dbReference>
<dbReference type="RefSeq" id="XP_011094660.1">
    <property type="nucleotide sequence ID" value="XM_011096358.2"/>
</dbReference>
<dbReference type="PRINTS" id="PR00447">
    <property type="entry name" value="NATRESASSCMP"/>
</dbReference>
<evidence type="ECO:0000313" key="9">
    <source>
        <dbReference type="RefSeq" id="XP_011094659.1"/>
    </source>
</evidence>
<dbReference type="RefSeq" id="XP_020553489.1">
    <property type="nucleotide sequence ID" value="XM_020697830.1"/>
</dbReference>
<organism evidence="8 11">
    <name type="scientific">Sesamum indicum</name>
    <name type="common">Oriental sesame</name>
    <name type="synonym">Sesamum orientale</name>
    <dbReference type="NCBI Taxonomy" id="4182"/>
    <lineage>
        <taxon>Eukaryota</taxon>
        <taxon>Viridiplantae</taxon>
        <taxon>Streptophyta</taxon>
        <taxon>Embryophyta</taxon>
        <taxon>Tracheophyta</taxon>
        <taxon>Spermatophyta</taxon>
        <taxon>Magnoliopsida</taxon>
        <taxon>eudicotyledons</taxon>
        <taxon>Gunneridae</taxon>
        <taxon>Pentapetalae</taxon>
        <taxon>asterids</taxon>
        <taxon>lamiids</taxon>
        <taxon>Lamiales</taxon>
        <taxon>Pedaliaceae</taxon>
        <taxon>Sesamum</taxon>
    </lineage>
</organism>
<keyword evidence="4 7" id="KW-1133">Transmembrane helix</keyword>
<sequence length="1283" mass="140343">MESETLITDYPPATRQRVLAAVGPVLWIAVSYVDPGKWAAAVEGGARFGSDLVLLVLIINCATILCQYLSARVSIATGKDLSQICSEEYDHLTCILLGIQAEISMVILDLTMVLGTAYGLNAVSGISLWNCVFLTGFDAVLFPFLASFLENTRAKIISISLVCFILASYVSGVIVSQPESSLSVGGMLNKLTGENAYALMSILGANIMPHNLYLHSSLVQQDQGQTTVSKAALCHDHFFSTLFVFSGIFMVNCVLMNLAANVFYSSGFISLTLQDALSLLDQGFRSSLASIALVSIIFLSNQLVATSSHGRQARLAHDFFKLEIAGWLHRAAIRIIAIILALFCVWNSGAGDLFQLLIFTQVVIALLLPSSVIPLFQVASSRLIMGAQKISHLVEFLALVSFVAMLGLNIMFLIELVFGSSEWVTSLNIGDSMPVSYHILLIAAFASLCLMLWLATTPLKSASSGLDKQTLKWDNKASMIESSVERDPSEIGEIQHQLEKSMEKQEPVSSLEKSFGNHQDLSIPTPDLSFPEAHVDSEINLDLTALQENKSEIKSSEPAMVNHEASAIISEIVLPESGDGDKSESLDDINVSTESKDMVEKTLKIEGDVQNEKDDEGDPWEPEESTRDVSESIQSLTSEGPGSFRSVSGKIDDVGSGAGSLSRLAGLGRAARRQLTAVLDEFWGQMFDFHGQATHEAKAKKLDVLLGVDSRVDSKSSFASVKLESINKESTGYFPSTSGRGSELLRTSSFYHSSMPHIGQSNIGSPLGVQQGSSMWSNHMQLLDAYAQNSSYNALDSGERRYRSVHIPSSTDCHDQQPATIHGYDLASYLGRMASERSPDYQKGQLELSTQTSTPSIKPNSIDSYSRPMGLKPQNGLRTLKPPGFHNVPVSRNSSLKSERPSQDLCSPEPMDYSNNPPNVKKFYSLPDISGLYIPNRDSSSDRRSQWDNSMGYGQSIYRPAREQTCSSASSWASSALGFNQLSPSKVCRDAFSLQFASSSGAGSLWSKQPYEQFGVADKSPSKVQENASIMDMEAKLLQSFRSCIVKLLKLEGSDWLFRQNDGADEDLIDRVAARERFLYEAETRTVDRKLSSAIKIDETDQSKFMSVPNCGDGCVWRVDLIISFGVWCIHRILELSLMESRPELWGKYTYVLNRLQGIIDLAFSEPRSPKAPCFCLQLPVGYQQKSSPPISNDSLPPPSKLGRGRLTTSLMLLDIIKDVEMAISCRKGRTGTAAGDVAFPRGKENLASVLKRYKRRLSNKPVGSQEVAHGLRKMGLPSPQGS</sequence>
<feature type="transmembrane region" description="Helical" evidence="7">
    <location>
        <begin position="92"/>
        <end position="120"/>
    </location>
</feature>
<comment type="subcellular location">
    <subcellularLocation>
        <location evidence="1">Membrane</location>
        <topology evidence="1">Multi-pass membrane protein</topology>
    </subcellularLocation>
</comment>
<dbReference type="GO" id="GO:0005384">
    <property type="term" value="F:manganese ion transmembrane transporter activity"/>
    <property type="evidence" value="ECO:0007669"/>
    <property type="project" value="TreeGrafter"/>
</dbReference>
<evidence type="ECO:0000313" key="13">
    <source>
        <dbReference type="RefSeq" id="XP_020553489.1"/>
    </source>
</evidence>
<dbReference type="OrthoDB" id="409173at2759"/>
<dbReference type="GO" id="GO:0009873">
    <property type="term" value="P:ethylene-activated signaling pathway"/>
    <property type="evidence" value="ECO:0007669"/>
    <property type="project" value="InterPro"/>
</dbReference>
<feature type="transmembrane region" description="Helical" evidence="7">
    <location>
        <begin position="437"/>
        <end position="455"/>
    </location>
</feature>
<keyword evidence="5 7" id="KW-0472">Membrane</keyword>
<dbReference type="GO" id="GO:0015086">
    <property type="term" value="F:cadmium ion transmembrane transporter activity"/>
    <property type="evidence" value="ECO:0007669"/>
    <property type="project" value="TreeGrafter"/>
</dbReference>
<dbReference type="RefSeq" id="XP_011094659.1">
    <property type="nucleotide sequence ID" value="XM_011096357.2"/>
</dbReference>
<protein>
    <submittedName>
        <fullName evidence="9 10">Ethylene-insensitive protein 2</fullName>
    </submittedName>
</protein>
<dbReference type="InterPro" id="IPR001046">
    <property type="entry name" value="NRAMP_fam"/>
</dbReference>
<name>A0A6I9UA48_SESIN</name>
<comment type="similarity">
    <text evidence="2">Belongs to the NRAMP (TC 2.A.55) family.</text>
</comment>
<keyword evidence="8" id="KW-1185">Reference proteome</keyword>
<feature type="region of interest" description="Disordered" evidence="6">
    <location>
        <begin position="836"/>
        <end position="918"/>
    </location>
</feature>
<feature type="compositionally biased region" description="Polar residues" evidence="6">
    <location>
        <begin position="631"/>
        <end position="640"/>
    </location>
</feature>
<dbReference type="Gramene" id="SIN_1004405.t">
    <property type="protein sequence ID" value="SIN_1004405.t"/>
    <property type="gene ID" value="SIN_1004405"/>
</dbReference>
<dbReference type="RefSeq" id="XP_020553488.1">
    <property type="nucleotide sequence ID" value="XM_020697829.1"/>
</dbReference>
<feature type="transmembrane region" description="Helical" evidence="7">
    <location>
        <begin position="126"/>
        <end position="149"/>
    </location>
</feature>
<evidence type="ECO:0000256" key="7">
    <source>
        <dbReference type="SAM" id="Phobius"/>
    </source>
</evidence>
<dbReference type="PANTHER" id="PTHR11706">
    <property type="entry name" value="SOLUTE CARRIER PROTEIN FAMILY 11 MEMBER"/>
    <property type="match status" value="1"/>
</dbReference>
<feature type="region of interest" description="Disordered" evidence="6">
    <location>
        <begin position="1261"/>
        <end position="1283"/>
    </location>
</feature>
<dbReference type="GeneID" id="105174305"/>
<feature type="region of interest" description="Disordered" evidence="6">
    <location>
        <begin position="604"/>
        <end position="650"/>
    </location>
</feature>
<evidence type="ECO:0000256" key="4">
    <source>
        <dbReference type="ARBA" id="ARBA00022989"/>
    </source>
</evidence>
<evidence type="ECO:0000256" key="2">
    <source>
        <dbReference type="ARBA" id="ARBA00009965"/>
    </source>
</evidence>
<gene>
    <name evidence="9 10 11 12 13 14" type="primary">LOC105174305</name>
</gene>
<dbReference type="KEGG" id="sind:105174305"/>
<dbReference type="NCBIfam" id="NF037982">
    <property type="entry name" value="Nramp_1"/>
    <property type="match status" value="1"/>
</dbReference>
<evidence type="ECO:0000256" key="1">
    <source>
        <dbReference type="ARBA" id="ARBA00004141"/>
    </source>
</evidence>
<feature type="transmembrane region" description="Helical" evidence="7">
    <location>
        <begin position="284"/>
        <end position="306"/>
    </location>
</feature>
<feature type="compositionally biased region" description="Polar residues" evidence="6">
    <location>
        <begin position="847"/>
        <end position="864"/>
    </location>
</feature>
<evidence type="ECO:0000313" key="12">
    <source>
        <dbReference type="RefSeq" id="XP_020553488.1"/>
    </source>
</evidence>
<dbReference type="PIRSF" id="PIRSF037378">
    <property type="entry name" value="EIN2"/>
    <property type="match status" value="1"/>
</dbReference>
<dbReference type="RefSeq" id="XP_020553490.1">
    <property type="nucleotide sequence ID" value="XM_020697831.1"/>
</dbReference>
<feature type="transmembrane region" description="Helical" evidence="7">
    <location>
        <begin position="238"/>
        <end position="264"/>
    </location>
</feature>
<feature type="compositionally biased region" description="Acidic residues" evidence="6">
    <location>
        <begin position="613"/>
        <end position="623"/>
    </location>
</feature>
<evidence type="ECO:0000313" key="11">
    <source>
        <dbReference type="RefSeq" id="XP_011094661.1"/>
    </source>
</evidence>